<dbReference type="Proteomes" id="UP000257109">
    <property type="component" value="Unassembled WGS sequence"/>
</dbReference>
<evidence type="ECO:0000313" key="3">
    <source>
        <dbReference type="Proteomes" id="UP000257109"/>
    </source>
</evidence>
<keyword evidence="1" id="KW-0175">Coiled coil</keyword>
<dbReference type="AlphaFoldDB" id="A0A371FLR9"/>
<reference evidence="2" key="1">
    <citation type="submission" date="2018-05" db="EMBL/GenBank/DDBJ databases">
        <title>Draft genome of Mucuna pruriens seed.</title>
        <authorList>
            <person name="Nnadi N.E."/>
            <person name="Vos R."/>
            <person name="Hasami M.H."/>
            <person name="Devisetty U.K."/>
            <person name="Aguiy J.C."/>
        </authorList>
    </citation>
    <scope>NUCLEOTIDE SEQUENCE [LARGE SCALE GENOMIC DNA]</scope>
    <source>
        <strain evidence="2">JCA_2017</strain>
    </source>
</reference>
<proteinExistence type="predicted"/>
<comment type="caution">
    <text evidence="2">The sequence shown here is derived from an EMBL/GenBank/DDBJ whole genome shotgun (WGS) entry which is preliminary data.</text>
</comment>
<name>A0A371FLR9_MUCPR</name>
<dbReference type="EMBL" id="QJKJ01008598">
    <property type="protein sequence ID" value="RDX79234.1"/>
    <property type="molecule type" value="Genomic_DNA"/>
</dbReference>
<feature type="non-terminal residue" evidence="2">
    <location>
        <position position="1"/>
    </location>
</feature>
<evidence type="ECO:0000256" key="1">
    <source>
        <dbReference type="SAM" id="Coils"/>
    </source>
</evidence>
<accession>A0A371FLR9</accession>
<feature type="coiled-coil region" evidence="1">
    <location>
        <begin position="111"/>
        <end position="145"/>
    </location>
</feature>
<evidence type="ECO:0000313" key="2">
    <source>
        <dbReference type="EMBL" id="RDX79234.1"/>
    </source>
</evidence>
<gene>
    <name evidence="2" type="ORF">CR513_40360</name>
</gene>
<organism evidence="2 3">
    <name type="scientific">Mucuna pruriens</name>
    <name type="common">Velvet bean</name>
    <name type="synonym">Dolichos pruriens</name>
    <dbReference type="NCBI Taxonomy" id="157652"/>
    <lineage>
        <taxon>Eukaryota</taxon>
        <taxon>Viridiplantae</taxon>
        <taxon>Streptophyta</taxon>
        <taxon>Embryophyta</taxon>
        <taxon>Tracheophyta</taxon>
        <taxon>Spermatophyta</taxon>
        <taxon>Magnoliopsida</taxon>
        <taxon>eudicotyledons</taxon>
        <taxon>Gunneridae</taxon>
        <taxon>Pentapetalae</taxon>
        <taxon>rosids</taxon>
        <taxon>fabids</taxon>
        <taxon>Fabales</taxon>
        <taxon>Fabaceae</taxon>
        <taxon>Papilionoideae</taxon>
        <taxon>50 kb inversion clade</taxon>
        <taxon>NPAAA clade</taxon>
        <taxon>indigoferoid/millettioid clade</taxon>
        <taxon>Phaseoleae</taxon>
        <taxon>Mucuna</taxon>
    </lineage>
</organism>
<sequence>MTLYDESRQIFASTLTSKASSTPTATNSLQAIRNSFLNGSIIGDNAHNNQTTTLVPTIGIATPQHNGEKEVAMPVMRNQASSSSGNEEQALQHLLRVERSEEQALLTEEVRRRQEEAERFHEEEIRRAEEREASLRAQLELLKNSKGCSDLPLPKVAWGQPFNE</sequence>
<keyword evidence="3" id="KW-1185">Reference proteome</keyword>
<protein>
    <submittedName>
        <fullName evidence="2">Uncharacterized protein</fullName>
    </submittedName>
</protein>